<keyword evidence="1" id="KW-1133">Transmembrane helix</keyword>
<comment type="caution">
    <text evidence="2">The sequence shown here is derived from an EMBL/GenBank/DDBJ whole genome shotgun (WGS) entry which is preliminary data.</text>
</comment>
<feature type="transmembrane region" description="Helical" evidence="1">
    <location>
        <begin position="160"/>
        <end position="179"/>
    </location>
</feature>
<reference evidence="2 3" key="1">
    <citation type="submission" date="2024-09" db="EMBL/GenBank/DDBJ databases">
        <authorList>
            <person name="Sun Q."/>
            <person name="Mori K."/>
        </authorList>
    </citation>
    <scope>NUCLEOTIDE SEQUENCE [LARGE SCALE GENOMIC DNA]</scope>
    <source>
        <strain evidence="2 3">CICC 11035S</strain>
    </source>
</reference>
<dbReference type="Proteomes" id="UP001589858">
    <property type="component" value="Unassembled WGS sequence"/>
</dbReference>
<evidence type="ECO:0000313" key="2">
    <source>
        <dbReference type="EMBL" id="MFC0685391.1"/>
    </source>
</evidence>
<keyword evidence="1" id="KW-0812">Transmembrane</keyword>
<feature type="transmembrane region" description="Helical" evidence="1">
    <location>
        <begin position="72"/>
        <end position="92"/>
    </location>
</feature>
<dbReference type="RefSeq" id="WP_267223046.1">
    <property type="nucleotide sequence ID" value="NZ_JAPCWC010000019.1"/>
</dbReference>
<feature type="transmembrane region" description="Helical" evidence="1">
    <location>
        <begin position="98"/>
        <end position="116"/>
    </location>
</feature>
<feature type="transmembrane region" description="Helical" evidence="1">
    <location>
        <begin position="128"/>
        <end position="154"/>
    </location>
</feature>
<protein>
    <recommendedName>
        <fullName evidence="4">Polysaccharide biosynthesis protein</fullName>
    </recommendedName>
</protein>
<keyword evidence="3" id="KW-1185">Reference proteome</keyword>
<accession>A0ABV6S855</accession>
<gene>
    <name evidence="2" type="ORF">ACFFF8_12355</name>
</gene>
<evidence type="ECO:0000256" key="1">
    <source>
        <dbReference type="SAM" id="Phobius"/>
    </source>
</evidence>
<feature type="transmembrane region" description="Helical" evidence="1">
    <location>
        <begin position="316"/>
        <end position="338"/>
    </location>
</feature>
<feature type="transmembrane region" description="Helical" evidence="1">
    <location>
        <begin position="373"/>
        <end position="397"/>
    </location>
</feature>
<feature type="transmembrane region" description="Helical" evidence="1">
    <location>
        <begin position="283"/>
        <end position="310"/>
    </location>
</feature>
<evidence type="ECO:0000313" key="3">
    <source>
        <dbReference type="Proteomes" id="UP001589858"/>
    </source>
</evidence>
<organism evidence="2 3">
    <name type="scientific">Novosphingobium clariflavum</name>
    <dbReference type="NCBI Taxonomy" id="2029884"/>
    <lineage>
        <taxon>Bacteria</taxon>
        <taxon>Pseudomonadati</taxon>
        <taxon>Pseudomonadota</taxon>
        <taxon>Alphaproteobacteria</taxon>
        <taxon>Sphingomonadales</taxon>
        <taxon>Sphingomonadaceae</taxon>
        <taxon>Novosphingobium</taxon>
    </lineage>
</organism>
<feature type="transmembrane region" description="Helical" evidence="1">
    <location>
        <begin position="345"/>
        <end position="367"/>
    </location>
</feature>
<evidence type="ECO:0008006" key="4">
    <source>
        <dbReference type="Google" id="ProtNLM"/>
    </source>
</evidence>
<dbReference type="EMBL" id="JBHLTM010000047">
    <property type="protein sequence ID" value="MFC0685391.1"/>
    <property type="molecule type" value="Genomic_DNA"/>
</dbReference>
<name>A0ABV6S855_9SPHN</name>
<proteinExistence type="predicted"/>
<feature type="transmembrane region" description="Helical" evidence="1">
    <location>
        <begin position="35"/>
        <end position="51"/>
    </location>
</feature>
<keyword evidence="1" id="KW-0472">Membrane</keyword>
<sequence length="413" mass="43596">MKLSWLLLARLMAGGVGFLPPLVAASLLDGLQYGLGASSFAVGMLLIGPVAQYAKQGYMRSILLPERPDISAWHIVIVFLSLVLVGMAVAGLVAGVPLAALVSVFVAIASLTLARIEEVRQVALERQLLAVSLFYLVPPLLLTAFFALFWALALHPDWKTISFSMSLAYLAPSLASIALRRGMAAFTVRPLRVEDARLLWSESRTFLLSGIVMSATESFPTLALSALGVPQAVATFELVRKLSSAVSVFLHGLAIAFAPRLIKAAADGDWGGVRHTIWRNTQLSVAFAAVYLPAAVAAVFVLGRLGWIHADVSFNLAMPLFVSAFVTCVAAPFGMAVAALNSEKWWLIGGFLGVLCFVAALALTPLFGAAQTVAVAVLAQNVALSLTIGIVVSKLVLVRTRAHGGAPLAAKAN</sequence>